<proteinExistence type="predicted"/>
<dbReference type="InterPro" id="IPR032675">
    <property type="entry name" value="LRR_dom_sf"/>
</dbReference>
<organism evidence="1 2">
    <name type="scientific">Armillaria borealis</name>
    <dbReference type="NCBI Taxonomy" id="47425"/>
    <lineage>
        <taxon>Eukaryota</taxon>
        <taxon>Fungi</taxon>
        <taxon>Dikarya</taxon>
        <taxon>Basidiomycota</taxon>
        <taxon>Agaricomycotina</taxon>
        <taxon>Agaricomycetes</taxon>
        <taxon>Agaricomycetidae</taxon>
        <taxon>Agaricales</taxon>
        <taxon>Marasmiineae</taxon>
        <taxon>Physalacriaceae</taxon>
        <taxon>Armillaria</taxon>
    </lineage>
</organism>
<evidence type="ECO:0000313" key="2">
    <source>
        <dbReference type="Proteomes" id="UP001175226"/>
    </source>
</evidence>
<accession>A0AA39J829</accession>
<dbReference type="EMBL" id="JAUEPT010000050">
    <property type="protein sequence ID" value="KAK0437175.1"/>
    <property type="molecule type" value="Genomic_DNA"/>
</dbReference>
<protein>
    <submittedName>
        <fullName evidence="1">Uncharacterized protein</fullName>
    </submittedName>
</protein>
<comment type="caution">
    <text evidence="1">The sequence shown here is derived from an EMBL/GenBank/DDBJ whole genome shotgun (WGS) entry which is preliminary data.</text>
</comment>
<keyword evidence="2" id="KW-1185">Reference proteome</keyword>
<evidence type="ECO:0000313" key="1">
    <source>
        <dbReference type="EMBL" id="KAK0437175.1"/>
    </source>
</evidence>
<name>A0AA39J829_9AGAR</name>
<dbReference type="Gene3D" id="3.80.10.10">
    <property type="entry name" value="Ribonuclease Inhibitor"/>
    <property type="match status" value="1"/>
</dbReference>
<dbReference type="AlphaFoldDB" id="A0AA39J829"/>
<gene>
    <name evidence="1" type="ORF">EV421DRAFT_1977803</name>
</gene>
<sequence>MSMASASDLNIPSPQLTSLECLHLKGQFDWNNVDTNYSSPLFIHTPQLSELRLFDTGFIMEFQLLPLEQIRMLWLQQYEVPGGTAMHMVSISEHFPHLEMLVLYDMLVVESIDAMTRDGIQTLQLRSPEGLSDIFDMMMLPDLRCLEIIDDDMGSSRKTLVITTLDVDAMLPFVASSPVLTEIRLSNLAIHNKGLLGILEETPELKRLAIVEYELLERLKEPSMFLTKLEHVELVWAKNDEIEEGKILDVLEAQHSCGVVIGMRGGKELKEETLTKIQSLRAREMVGSQGLDVYTHIYWCRRWRSPGEGYVGQDPGPARAYTEVAQPMILESAILVDVYELSEIPRRMISSFDYWLLCSYWLYSVNPAGEPTSTFSGDGQRQYKNSWDFGCAAIYPR</sequence>
<reference evidence="1" key="1">
    <citation type="submission" date="2023-06" db="EMBL/GenBank/DDBJ databases">
        <authorList>
            <consortium name="Lawrence Berkeley National Laboratory"/>
            <person name="Ahrendt S."/>
            <person name="Sahu N."/>
            <person name="Indic B."/>
            <person name="Wong-Bajracharya J."/>
            <person name="Merenyi Z."/>
            <person name="Ke H.-M."/>
            <person name="Monk M."/>
            <person name="Kocsube S."/>
            <person name="Drula E."/>
            <person name="Lipzen A."/>
            <person name="Balint B."/>
            <person name="Henrissat B."/>
            <person name="Andreopoulos B."/>
            <person name="Martin F.M."/>
            <person name="Harder C.B."/>
            <person name="Rigling D."/>
            <person name="Ford K.L."/>
            <person name="Foster G.D."/>
            <person name="Pangilinan J."/>
            <person name="Papanicolaou A."/>
            <person name="Barry K."/>
            <person name="LaButti K."/>
            <person name="Viragh M."/>
            <person name="Koriabine M."/>
            <person name="Yan M."/>
            <person name="Riley R."/>
            <person name="Champramary S."/>
            <person name="Plett K.L."/>
            <person name="Tsai I.J."/>
            <person name="Slot J."/>
            <person name="Sipos G."/>
            <person name="Plett J."/>
            <person name="Nagy L.G."/>
            <person name="Grigoriev I.V."/>
        </authorList>
    </citation>
    <scope>NUCLEOTIDE SEQUENCE</scope>
    <source>
        <strain evidence="1">FPL87.14</strain>
    </source>
</reference>
<dbReference type="Proteomes" id="UP001175226">
    <property type="component" value="Unassembled WGS sequence"/>
</dbReference>
<dbReference type="SUPFAM" id="SSF52047">
    <property type="entry name" value="RNI-like"/>
    <property type="match status" value="1"/>
</dbReference>